<dbReference type="InterPro" id="IPR001810">
    <property type="entry name" value="F-box_dom"/>
</dbReference>
<name>A0A4Q9N1A8_9APHY</name>
<reference evidence="3" key="1">
    <citation type="submission" date="2019-01" db="EMBL/GenBank/DDBJ databases">
        <title>Draft genome sequences of three monokaryotic isolates of the white-rot basidiomycete fungus Dichomitus squalens.</title>
        <authorList>
            <consortium name="DOE Joint Genome Institute"/>
            <person name="Lopez S.C."/>
            <person name="Andreopoulos B."/>
            <person name="Pangilinan J."/>
            <person name="Lipzen A."/>
            <person name="Riley R."/>
            <person name="Ahrendt S."/>
            <person name="Ng V."/>
            <person name="Barry K."/>
            <person name="Daum C."/>
            <person name="Grigoriev I.V."/>
            <person name="Hilden K.S."/>
            <person name="Makela M.R."/>
            <person name="de Vries R.P."/>
        </authorList>
    </citation>
    <scope>NUCLEOTIDE SEQUENCE [LARGE SCALE GENOMIC DNA]</scope>
    <source>
        <strain evidence="3">OM18370.1</strain>
    </source>
</reference>
<dbReference type="AlphaFoldDB" id="A0A4Q9N1A8"/>
<sequence>MQADEYFNTHPPSSSQTTRAAQSIHETGALIFSSPRRHLRGRRGGLRDMPEMPLDILFEIFGFLHPKDLLNLSRATREFRALLMSRNSAPFWREARKLVEGLPEPPSYLSEPAYANLLFCAHCHNCSKPNIQAVHWLFSVRYCDPCRKAMFIDESEVSAFLMIAFQNAYHLYVNPRTNHSRRPSKRKYHKPEIDALKREWTELRNDEERTRFKEDRAAFVRESQKHCELLSAWQRLCQHKRSEEVYELKGERFKAIKVRLREEGFGEVFDHMRYSDLADLKRMSSVNRASKLTEKGWNIIRTSIVQYMTSVRDKYRAEASYRKYLKRFQNLFDAYQSSNTPRTQEWDYEPGFFDLATSPAIRGLLEDGSGNITQDFHNFYVHMSDFAKTWKDHYWNIFTQLAVKGLGKFSASLEQDTLLNLAIVSFVCKRCHQRQLRWPHLLSHRCFRDRSRIEPKGTNELLAAQHVRSDHDARYRGEELVVFDDHNIVTRTIVSLCGFTPELATCYEMNDQDVSVRLVCSLCPTEGLEKWQVFDWQAAIQHSIACHSTEGVNAASCWGRISPRQAALTKALERLLAQRNSTLSALSHNPMNVFGCALCCSNGSIDNIRNHLFSVHRILSPKLGEHMYLHEDSKPCGAPSVWMDLFAQPFLSSVYLVPVLV</sequence>
<evidence type="ECO:0000313" key="3">
    <source>
        <dbReference type="EMBL" id="TBU33677.1"/>
    </source>
</evidence>
<dbReference type="CDD" id="cd09917">
    <property type="entry name" value="F-box_SF"/>
    <property type="match status" value="1"/>
</dbReference>
<dbReference type="Proteomes" id="UP000292957">
    <property type="component" value="Unassembled WGS sequence"/>
</dbReference>
<dbReference type="SMART" id="SM00256">
    <property type="entry name" value="FBOX"/>
    <property type="match status" value="1"/>
</dbReference>
<dbReference type="PROSITE" id="PS50181">
    <property type="entry name" value="FBOX"/>
    <property type="match status" value="1"/>
</dbReference>
<feature type="domain" description="F-box" evidence="2">
    <location>
        <begin position="46"/>
        <end position="95"/>
    </location>
</feature>
<dbReference type="SUPFAM" id="SSF81383">
    <property type="entry name" value="F-box domain"/>
    <property type="match status" value="1"/>
</dbReference>
<feature type="region of interest" description="Disordered" evidence="1">
    <location>
        <begin position="1"/>
        <end position="21"/>
    </location>
</feature>
<dbReference type="EMBL" id="ML143390">
    <property type="protein sequence ID" value="TBU33677.1"/>
    <property type="molecule type" value="Genomic_DNA"/>
</dbReference>
<protein>
    <recommendedName>
        <fullName evidence="2">F-box domain-containing protein</fullName>
    </recommendedName>
</protein>
<organism evidence="3">
    <name type="scientific">Dichomitus squalens</name>
    <dbReference type="NCBI Taxonomy" id="114155"/>
    <lineage>
        <taxon>Eukaryota</taxon>
        <taxon>Fungi</taxon>
        <taxon>Dikarya</taxon>
        <taxon>Basidiomycota</taxon>
        <taxon>Agaricomycotina</taxon>
        <taxon>Agaricomycetes</taxon>
        <taxon>Polyporales</taxon>
        <taxon>Polyporaceae</taxon>
        <taxon>Dichomitus</taxon>
    </lineage>
</organism>
<dbReference type="Pfam" id="PF12937">
    <property type="entry name" value="F-box-like"/>
    <property type="match status" value="1"/>
</dbReference>
<evidence type="ECO:0000259" key="2">
    <source>
        <dbReference type="PROSITE" id="PS50181"/>
    </source>
</evidence>
<dbReference type="OrthoDB" id="2322499at2759"/>
<gene>
    <name evidence="3" type="ORF">BD311DRAFT_784683</name>
</gene>
<feature type="compositionally biased region" description="Polar residues" evidence="1">
    <location>
        <begin position="10"/>
        <end position="21"/>
    </location>
</feature>
<dbReference type="InterPro" id="IPR036047">
    <property type="entry name" value="F-box-like_dom_sf"/>
</dbReference>
<accession>A0A4Q9N1A8</accession>
<evidence type="ECO:0000256" key="1">
    <source>
        <dbReference type="SAM" id="MobiDB-lite"/>
    </source>
</evidence>
<proteinExistence type="predicted"/>